<gene>
    <name evidence="2" type="ORF">PG986_012692</name>
</gene>
<evidence type="ECO:0000256" key="1">
    <source>
        <dbReference type="SAM" id="MobiDB-lite"/>
    </source>
</evidence>
<dbReference type="EMBL" id="JAQQWE010000008">
    <property type="protein sequence ID" value="KAK7943579.1"/>
    <property type="molecule type" value="Genomic_DNA"/>
</dbReference>
<dbReference type="RefSeq" id="XP_066695610.1">
    <property type="nucleotide sequence ID" value="XM_066848914.1"/>
</dbReference>
<evidence type="ECO:0008006" key="4">
    <source>
        <dbReference type="Google" id="ProtNLM"/>
    </source>
</evidence>
<proteinExistence type="predicted"/>
<dbReference type="Proteomes" id="UP001391051">
    <property type="component" value="Unassembled WGS sequence"/>
</dbReference>
<sequence>MSGNFRTNKDHATWAQFEEVFTDSIYRTHYRCLHCKVQQPPSNVTVLRRHLWQCEEYHQYQLARQQERQARPAENLSSSIIASSYRNPPSFEGVRAADILELNEFEYRAALKMCEALLKDDHDEKVLNGDFGKWMQSQVPGVSIEAAVRMLKRTALAKHPEGGQTPPPVFVQILDPPAPIRPTKSPRS</sequence>
<keyword evidence="3" id="KW-1185">Reference proteome</keyword>
<protein>
    <recommendedName>
        <fullName evidence="4">BED-type domain-containing protein</fullName>
    </recommendedName>
</protein>
<comment type="caution">
    <text evidence="2">The sequence shown here is derived from an EMBL/GenBank/DDBJ whole genome shotgun (WGS) entry which is preliminary data.</text>
</comment>
<accession>A0ABR1Q0Q2</accession>
<organism evidence="2 3">
    <name type="scientific">Apiospora aurea</name>
    <dbReference type="NCBI Taxonomy" id="335848"/>
    <lineage>
        <taxon>Eukaryota</taxon>
        <taxon>Fungi</taxon>
        <taxon>Dikarya</taxon>
        <taxon>Ascomycota</taxon>
        <taxon>Pezizomycotina</taxon>
        <taxon>Sordariomycetes</taxon>
        <taxon>Xylariomycetidae</taxon>
        <taxon>Amphisphaeriales</taxon>
        <taxon>Apiosporaceae</taxon>
        <taxon>Apiospora</taxon>
    </lineage>
</organism>
<dbReference type="GeneID" id="92081976"/>
<evidence type="ECO:0000313" key="2">
    <source>
        <dbReference type="EMBL" id="KAK7943579.1"/>
    </source>
</evidence>
<evidence type="ECO:0000313" key="3">
    <source>
        <dbReference type="Proteomes" id="UP001391051"/>
    </source>
</evidence>
<name>A0ABR1Q0Q2_9PEZI</name>
<reference evidence="2 3" key="1">
    <citation type="submission" date="2023-01" db="EMBL/GenBank/DDBJ databases">
        <title>Analysis of 21 Apiospora genomes using comparative genomics revels a genus with tremendous synthesis potential of carbohydrate active enzymes and secondary metabolites.</title>
        <authorList>
            <person name="Sorensen T."/>
        </authorList>
    </citation>
    <scope>NUCLEOTIDE SEQUENCE [LARGE SCALE GENOMIC DNA]</scope>
    <source>
        <strain evidence="2 3">CBS 24483</strain>
    </source>
</reference>
<feature type="region of interest" description="Disordered" evidence="1">
    <location>
        <begin position="158"/>
        <end position="188"/>
    </location>
</feature>